<dbReference type="Proteomes" id="UP001159641">
    <property type="component" value="Unassembled WGS sequence"/>
</dbReference>
<dbReference type="GO" id="GO:0000164">
    <property type="term" value="C:protein phosphatase type 1 complex"/>
    <property type="evidence" value="ECO:0007669"/>
    <property type="project" value="TreeGrafter"/>
</dbReference>
<dbReference type="PANTHER" id="PTHR12307:SF7">
    <property type="entry name" value="PROTEIN PHOSPHATASE 1 REGULATORY SUBUNIT 3G"/>
    <property type="match status" value="1"/>
</dbReference>
<evidence type="ECO:0000313" key="2">
    <source>
        <dbReference type="EMBL" id="KAJ8794336.1"/>
    </source>
</evidence>
<gene>
    <name evidence="2" type="ORF">J1605_003293</name>
</gene>
<dbReference type="InterPro" id="IPR050782">
    <property type="entry name" value="PP1_regulatory_subunit_3"/>
</dbReference>
<name>A0AB34HNH5_ESCRO</name>
<dbReference type="GO" id="GO:2001069">
    <property type="term" value="F:glycogen binding"/>
    <property type="evidence" value="ECO:0007669"/>
    <property type="project" value="TreeGrafter"/>
</dbReference>
<evidence type="ECO:0000256" key="1">
    <source>
        <dbReference type="SAM" id="MobiDB-lite"/>
    </source>
</evidence>
<comment type="caution">
    <text evidence="2">The sequence shown here is derived from an EMBL/GenBank/DDBJ whole genome shotgun (WGS) entry which is preliminary data.</text>
</comment>
<dbReference type="InterPro" id="IPR038175">
    <property type="entry name" value="CBM21_dom_sf"/>
</dbReference>
<organism evidence="2 3">
    <name type="scientific">Eschrichtius robustus</name>
    <name type="common">California gray whale</name>
    <name type="synonym">Eschrichtius gibbosus</name>
    <dbReference type="NCBI Taxonomy" id="9764"/>
    <lineage>
        <taxon>Eukaryota</taxon>
        <taxon>Metazoa</taxon>
        <taxon>Chordata</taxon>
        <taxon>Craniata</taxon>
        <taxon>Vertebrata</taxon>
        <taxon>Euteleostomi</taxon>
        <taxon>Mammalia</taxon>
        <taxon>Eutheria</taxon>
        <taxon>Laurasiatheria</taxon>
        <taxon>Artiodactyla</taxon>
        <taxon>Whippomorpha</taxon>
        <taxon>Cetacea</taxon>
        <taxon>Mysticeti</taxon>
        <taxon>Eschrichtiidae</taxon>
        <taxon>Eschrichtius</taxon>
    </lineage>
</organism>
<dbReference type="GO" id="GO:0008157">
    <property type="term" value="F:protein phosphatase 1 binding"/>
    <property type="evidence" value="ECO:0007669"/>
    <property type="project" value="TreeGrafter"/>
</dbReference>
<dbReference type="AlphaFoldDB" id="A0AB34HNH5"/>
<protein>
    <submittedName>
        <fullName evidence="2">Uncharacterized protein</fullName>
    </submittedName>
</protein>
<reference evidence="2 3" key="1">
    <citation type="submission" date="2022-11" db="EMBL/GenBank/DDBJ databases">
        <title>Whole genome sequence of Eschrichtius robustus ER-17-0199.</title>
        <authorList>
            <person name="Bruniche-Olsen A."/>
            <person name="Black A.N."/>
            <person name="Fields C.J."/>
            <person name="Walden K."/>
            <person name="Dewoody J.A."/>
        </authorList>
    </citation>
    <scope>NUCLEOTIDE SEQUENCE [LARGE SCALE GENOMIC DNA]</scope>
    <source>
        <strain evidence="2">ER-17-0199</strain>
        <tissue evidence="2">Blubber</tissue>
    </source>
</reference>
<keyword evidence="3" id="KW-1185">Reference proteome</keyword>
<dbReference type="EMBL" id="JAIQCJ010000860">
    <property type="protein sequence ID" value="KAJ8794336.1"/>
    <property type="molecule type" value="Genomic_DNA"/>
</dbReference>
<sequence>MEDVEEEAALREQEEMLESSRRARSFFLPADLILQAARFLWQLAAACPGAGSGGQRKGGGCAAQPGGCCAKCEKRVQFADALGLSLDSMKHFSEAEEPQVQPAVLSRLRSFPARTEDLEYLPGLLAAAAGTRVCMERAHCSAPWGAEVTGSGRVLGCSGPCAVAVRYTFIEGRSFLDLPAELRPEPGETPPQDAPSVELGDAKEVPGAERFRFALCLSPGLQPK</sequence>
<dbReference type="GO" id="GO:0005979">
    <property type="term" value="P:regulation of glycogen biosynthetic process"/>
    <property type="evidence" value="ECO:0007669"/>
    <property type="project" value="TreeGrafter"/>
</dbReference>
<proteinExistence type="predicted"/>
<dbReference type="PANTHER" id="PTHR12307">
    <property type="entry name" value="PROTEIN PHOSPHATASE 1 REGULATORY SUBUNIT"/>
    <property type="match status" value="1"/>
</dbReference>
<accession>A0AB34HNH5</accession>
<dbReference type="Gene3D" id="2.60.40.2440">
    <property type="entry name" value="Carbohydrate binding type-21 domain"/>
    <property type="match status" value="1"/>
</dbReference>
<feature type="region of interest" description="Disordered" evidence="1">
    <location>
        <begin position="180"/>
        <end position="201"/>
    </location>
</feature>
<evidence type="ECO:0000313" key="3">
    <source>
        <dbReference type="Proteomes" id="UP001159641"/>
    </source>
</evidence>